<proteinExistence type="predicted"/>
<dbReference type="InterPro" id="IPR013656">
    <property type="entry name" value="PAS_4"/>
</dbReference>
<organism evidence="4 5">
    <name type="scientific">Deinococcus yavapaiensis KR-236</name>
    <dbReference type="NCBI Taxonomy" id="694435"/>
    <lineage>
        <taxon>Bacteria</taxon>
        <taxon>Thermotogati</taxon>
        <taxon>Deinococcota</taxon>
        <taxon>Deinococci</taxon>
        <taxon>Deinococcales</taxon>
        <taxon>Deinococcaceae</taxon>
        <taxon>Deinococcus</taxon>
    </lineage>
</organism>
<dbReference type="InterPro" id="IPR013655">
    <property type="entry name" value="PAS_fold_3"/>
</dbReference>
<dbReference type="SMART" id="SM00086">
    <property type="entry name" value="PAC"/>
    <property type="match status" value="2"/>
</dbReference>
<protein>
    <submittedName>
        <fullName evidence="4">PAS domain S-box-containing protein</fullName>
    </submittedName>
</protein>
<dbReference type="InterPro" id="IPR052020">
    <property type="entry name" value="Cyclic_di-GMP/3'3'-cGAMP_PDE"/>
</dbReference>
<evidence type="ECO:0000313" key="4">
    <source>
        <dbReference type="EMBL" id="PYE55189.1"/>
    </source>
</evidence>
<feature type="domain" description="HD-GYP" evidence="3">
    <location>
        <begin position="603"/>
        <end position="799"/>
    </location>
</feature>
<dbReference type="SUPFAM" id="SSF109604">
    <property type="entry name" value="HD-domain/PDEase-like"/>
    <property type="match status" value="1"/>
</dbReference>
<dbReference type="Proteomes" id="UP000248326">
    <property type="component" value="Unassembled WGS sequence"/>
</dbReference>
<name>A0A318SL02_9DEIO</name>
<dbReference type="NCBIfam" id="TIGR00229">
    <property type="entry name" value="sensory_box"/>
    <property type="match status" value="2"/>
</dbReference>
<dbReference type="OrthoDB" id="9798833at2"/>
<dbReference type="SUPFAM" id="SSF55781">
    <property type="entry name" value="GAF domain-like"/>
    <property type="match status" value="2"/>
</dbReference>
<evidence type="ECO:0000259" key="3">
    <source>
        <dbReference type="PROSITE" id="PS51832"/>
    </source>
</evidence>
<dbReference type="InterPro" id="IPR037522">
    <property type="entry name" value="HD_GYP_dom"/>
</dbReference>
<dbReference type="Gene3D" id="3.30.450.20">
    <property type="entry name" value="PAS domain"/>
    <property type="match status" value="2"/>
</dbReference>
<dbReference type="InterPro" id="IPR029016">
    <property type="entry name" value="GAF-like_dom_sf"/>
</dbReference>
<dbReference type="InterPro" id="IPR000014">
    <property type="entry name" value="PAS"/>
</dbReference>
<dbReference type="SMART" id="SM00091">
    <property type="entry name" value="PAS"/>
    <property type="match status" value="2"/>
</dbReference>
<dbReference type="Gene3D" id="3.30.450.40">
    <property type="match status" value="2"/>
</dbReference>
<dbReference type="InterPro" id="IPR035965">
    <property type="entry name" value="PAS-like_dom_sf"/>
</dbReference>
<dbReference type="Pfam" id="PF13487">
    <property type="entry name" value="HD_5"/>
    <property type="match status" value="1"/>
</dbReference>
<evidence type="ECO:0000313" key="5">
    <source>
        <dbReference type="Proteomes" id="UP000248326"/>
    </source>
</evidence>
<dbReference type="EMBL" id="QJSX01000003">
    <property type="protein sequence ID" value="PYE55189.1"/>
    <property type="molecule type" value="Genomic_DNA"/>
</dbReference>
<dbReference type="SMART" id="SM00471">
    <property type="entry name" value="HDc"/>
    <property type="match status" value="1"/>
</dbReference>
<dbReference type="Gene3D" id="1.10.3210.10">
    <property type="entry name" value="Hypothetical protein af1432"/>
    <property type="match status" value="1"/>
</dbReference>
<gene>
    <name evidence="4" type="ORF">DES52_10318</name>
</gene>
<evidence type="ECO:0000259" key="2">
    <source>
        <dbReference type="PROSITE" id="PS50112"/>
    </source>
</evidence>
<dbReference type="SUPFAM" id="SSF55785">
    <property type="entry name" value="PYP-like sensor domain (PAS domain)"/>
    <property type="match status" value="2"/>
</dbReference>
<dbReference type="PROSITE" id="PS51832">
    <property type="entry name" value="HD_GYP"/>
    <property type="match status" value="1"/>
</dbReference>
<dbReference type="PANTHER" id="PTHR45228:SF8">
    <property type="entry name" value="TWO-COMPONENT RESPONSE REGULATOR-RELATED"/>
    <property type="match status" value="1"/>
</dbReference>
<dbReference type="Pfam" id="PF13185">
    <property type="entry name" value="GAF_2"/>
    <property type="match status" value="2"/>
</dbReference>
<dbReference type="SMART" id="SM00065">
    <property type="entry name" value="GAF"/>
    <property type="match status" value="2"/>
</dbReference>
<keyword evidence="5" id="KW-1185">Reference proteome</keyword>
<sequence length="812" mass="91446">MTHPPQPNSLVTPPALDDPLYKVLIERSAEMYALIDEHRHVRYFNAAARCFFGDANLARLRPGQDDGISVLDLVHPDDSVRLQPTLRNLLLGVTTPLSPFRVQDGGGHWRWFEGTVVNLLNEPAVRGLLLSGHDVTERVQSEQRSKALEHFTNALTRARDTEEVVHTILHEGLEAIGARAGGVTLVSMDDESRGEVLGTVGYPERIERPFRRFSLQAAIPVADAVRTGSDLFLTVEDWNVQYPHLRHARSNGTGSNAVLSLKTEGKVIGALTLTFHEDRAFSETRRRFLGVVAAQCAQALHRAELNARLQRHERRYRKLAEFSSDILTLVDADGTIVYQSPSIERILGYTANERLGHDALEGIHADDVEEIAHLFREVCAEPRATILATYRFRHKDGRWVWLESTCTNSLHDPDVDGMIIHSRDVTPRKLAEEAVHAQLRRFQQLVALTSEFADQHSTTSIVQKALRRCLDLTEYQYGVYFPKLGDALAEPMFVGEQAERMLSYTLPLVHRHRQGVIGHASRTHEAIFLDHDVPVLTPPESLPRAVWTSLAFLPVVVKDVAQGFLAFGTNEAVKVSQETRRLLASVAEQMSRAIERNDHLHELQRSREETLRAIGLVLEYRDYETAGHTDRVVRLADRLGRALDFSPSDLEALRWGAYLHDAGKIAIPDAILLKPGKLDAHEWDVMKRHSRLGFDLLRHIPTLPRETLDIVLYHHERWDGTGYPAALSGQAIPLAARAFALVDVYDALTDKRPYKRPWTHEEALAEIERTTGTHFDPRVAEAFLHLMRQEAFQVPSADPERSTPTAEPLNDS</sequence>
<reference evidence="4 5" key="1">
    <citation type="submission" date="2018-06" db="EMBL/GenBank/DDBJ databases">
        <title>Genomic Encyclopedia of Type Strains, Phase IV (KMG-IV): sequencing the most valuable type-strain genomes for metagenomic binning, comparative biology and taxonomic classification.</title>
        <authorList>
            <person name="Goeker M."/>
        </authorList>
    </citation>
    <scope>NUCLEOTIDE SEQUENCE [LARGE SCALE GENOMIC DNA]</scope>
    <source>
        <strain evidence="4 5">DSM 18048</strain>
    </source>
</reference>
<dbReference type="InterPro" id="IPR003018">
    <property type="entry name" value="GAF"/>
</dbReference>
<dbReference type="AlphaFoldDB" id="A0A318SL02"/>
<dbReference type="PROSITE" id="PS50112">
    <property type="entry name" value="PAS"/>
    <property type="match status" value="1"/>
</dbReference>
<evidence type="ECO:0000256" key="1">
    <source>
        <dbReference type="SAM" id="MobiDB-lite"/>
    </source>
</evidence>
<dbReference type="Pfam" id="PF08448">
    <property type="entry name" value="PAS_4"/>
    <property type="match status" value="1"/>
</dbReference>
<feature type="region of interest" description="Disordered" evidence="1">
    <location>
        <begin position="793"/>
        <end position="812"/>
    </location>
</feature>
<dbReference type="PANTHER" id="PTHR45228">
    <property type="entry name" value="CYCLIC DI-GMP PHOSPHODIESTERASE TM_0186-RELATED"/>
    <property type="match status" value="1"/>
</dbReference>
<comment type="caution">
    <text evidence="4">The sequence shown here is derived from an EMBL/GenBank/DDBJ whole genome shotgun (WGS) entry which is preliminary data.</text>
</comment>
<feature type="domain" description="PAS" evidence="2">
    <location>
        <begin position="312"/>
        <end position="382"/>
    </location>
</feature>
<dbReference type="CDD" id="cd00077">
    <property type="entry name" value="HDc"/>
    <property type="match status" value="1"/>
</dbReference>
<accession>A0A318SL02</accession>
<dbReference type="InterPro" id="IPR003607">
    <property type="entry name" value="HD/PDEase_dom"/>
</dbReference>
<dbReference type="CDD" id="cd00130">
    <property type="entry name" value="PAS"/>
    <property type="match status" value="2"/>
</dbReference>
<dbReference type="InterPro" id="IPR001610">
    <property type="entry name" value="PAC"/>
</dbReference>
<dbReference type="RefSeq" id="WP_146237182.1">
    <property type="nucleotide sequence ID" value="NZ_QJSX01000003.1"/>
</dbReference>
<dbReference type="Pfam" id="PF08447">
    <property type="entry name" value="PAS_3"/>
    <property type="match status" value="1"/>
</dbReference>